<dbReference type="PANTHER" id="PTHR46093">
    <property type="entry name" value="ACYL-COA-BINDING DOMAIN-CONTAINING PROTEIN 5"/>
    <property type="match status" value="1"/>
</dbReference>
<feature type="region of interest" description="Disordered" evidence="4">
    <location>
        <begin position="18"/>
        <end position="43"/>
    </location>
</feature>
<dbReference type="InterPro" id="IPR011043">
    <property type="entry name" value="Gal_Oxase/kelch_b-propeller"/>
</dbReference>
<accession>A0A8K0HNH3</accession>
<feature type="coiled-coil region" evidence="3">
    <location>
        <begin position="597"/>
        <end position="673"/>
    </location>
</feature>
<dbReference type="InterPro" id="IPR056819">
    <property type="entry name" value="ACBP4-6_C"/>
</dbReference>
<dbReference type="InterPro" id="IPR006652">
    <property type="entry name" value="Kelch_1"/>
</dbReference>
<dbReference type="OrthoDB" id="10251809at2759"/>
<feature type="compositionally biased region" description="Polar residues" evidence="4">
    <location>
        <begin position="18"/>
        <end position="42"/>
    </location>
</feature>
<dbReference type="Pfam" id="PF01344">
    <property type="entry name" value="Kelch_1"/>
    <property type="match status" value="1"/>
</dbReference>
<dbReference type="InterPro" id="IPR015915">
    <property type="entry name" value="Kelch-typ_b-propeller"/>
</dbReference>
<evidence type="ECO:0000256" key="4">
    <source>
        <dbReference type="SAM" id="MobiDB-lite"/>
    </source>
</evidence>
<gene>
    <name evidence="6" type="ORF">FNV43_RR00802</name>
</gene>
<evidence type="ECO:0000313" key="7">
    <source>
        <dbReference type="Proteomes" id="UP000796880"/>
    </source>
</evidence>
<proteinExistence type="predicted"/>
<evidence type="ECO:0000313" key="6">
    <source>
        <dbReference type="EMBL" id="KAF3456152.1"/>
    </source>
</evidence>
<dbReference type="EMBL" id="VOIH02000001">
    <property type="protein sequence ID" value="KAF3456152.1"/>
    <property type="molecule type" value="Genomic_DNA"/>
</dbReference>
<feature type="domain" description="Acyl-CoA-binding" evidence="5">
    <location>
        <begin position="639"/>
        <end position="706"/>
    </location>
</feature>
<dbReference type="Pfam" id="PF24922">
    <property type="entry name" value="ACBP4_C"/>
    <property type="match status" value="1"/>
</dbReference>
<dbReference type="Gene3D" id="2.120.10.80">
    <property type="entry name" value="Kelch-type beta propeller"/>
    <property type="match status" value="2"/>
</dbReference>
<evidence type="ECO:0000256" key="1">
    <source>
        <dbReference type="ARBA" id="ARBA00022441"/>
    </source>
</evidence>
<keyword evidence="2" id="KW-0677">Repeat</keyword>
<dbReference type="SUPFAM" id="SSF57997">
    <property type="entry name" value="Tropomyosin"/>
    <property type="match status" value="1"/>
</dbReference>
<evidence type="ECO:0000256" key="3">
    <source>
        <dbReference type="SAM" id="Coils"/>
    </source>
</evidence>
<name>A0A8K0HNH3_9ROSA</name>
<feature type="region of interest" description="Disordered" evidence="4">
    <location>
        <begin position="444"/>
        <end position="463"/>
    </location>
</feature>
<keyword evidence="3" id="KW-0175">Coiled coil</keyword>
<dbReference type="SUPFAM" id="SSF50965">
    <property type="entry name" value="Galactose oxidase, central domain"/>
    <property type="match status" value="1"/>
</dbReference>
<dbReference type="AlphaFoldDB" id="A0A8K0HNH3"/>
<sequence>MFSFSRRRTKLGRLKVQLSDSAQGTRSPIRQPKRTGSSNSDCAAQACSHSDEHDCQCSSGAPEISNCSMGSSEKWMVLSISGDKPTPRFNHAAAVIGNKMIVVGGESGNGLLDDVQVLNFDRFTWTTVSSKLYLSPSTLPLKIPACKGHSLVSWGKKALLIGGKTEPSSDRVAVWAFDTETACWSLMEAKGDMPVARSGHTVVRASSVLILFGGEDAKRRKLNDLHMFDLKSLTWLPLHCTGTGPSPRTNHAAALYDDKTLFIFGGTSKSRTLNDLYSLDFETMIWSRIKVKGFRPSPRAGCCGVLCGTKWYISGGGSRKKRHAETLIFDILKVEWTLAISSLPSSITTNKGFSLVLVQHKEKDFLVAFGGSKKEPSNQVEVLSMEKNESSMSRRSFPGKGPGTLLFENHPSSTGLASHLGNISSQRSVDSVAKQNLASVIEHGSGRKSLSECSPVDPNPASGNVSLRKQFHSDEEYTTAIKIAKGSEDESLFSQFQATEHKTSQNDTGIQANTLGGKLYGEDMLSVYDSEILNPHNQGIGNTLVENSDLVFPESESKSGALSAPSSMYQFYETKMAALIRKNGMLEGQLAAALASREAAEKNLSSALKTRQELEKKLTDTMKEMELLKEKLAGVELAQEEANSLSNIVHSDNVRLEHDVAFLKAVLDDTQKELHSTRGVLAGERARAFQLQVEVFHLKQRLQSMENRAPTPRKPFHV</sequence>
<evidence type="ECO:0000256" key="2">
    <source>
        <dbReference type="ARBA" id="ARBA00022737"/>
    </source>
</evidence>
<comment type="caution">
    <text evidence="6">The sequence shown here is derived from an EMBL/GenBank/DDBJ whole genome shotgun (WGS) entry which is preliminary data.</text>
</comment>
<evidence type="ECO:0000259" key="5">
    <source>
        <dbReference type="Pfam" id="PF24922"/>
    </source>
</evidence>
<protein>
    <recommendedName>
        <fullName evidence="5">Acyl-CoA-binding domain-containing protein</fullName>
    </recommendedName>
</protein>
<organism evidence="6 7">
    <name type="scientific">Rhamnella rubrinervis</name>
    <dbReference type="NCBI Taxonomy" id="2594499"/>
    <lineage>
        <taxon>Eukaryota</taxon>
        <taxon>Viridiplantae</taxon>
        <taxon>Streptophyta</taxon>
        <taxon>Embryophyta</taxon>
        <taxon>Tracheophyta</taxon>
        <taxon>Spermatophyta</taxon>
        <taxon>Magnoliopsida</taxon>
        <taxon>eudicotyledons</taxon>
        <taxon>Gunneridae</taxon>
        <taxon>Pentapetalae</taxon>
        <taxon>rosids</taxon>
        <taxon>fabids</taxon>
        <taxon>Rosales</taxon>
        <taxon>Rhamnaceae</taxon>
        <taxon>rhamnoid group</taxon>
        <taxon>Rhamneae</taxon>
        <taxon>Rhamnella</taxon>
    </lineage>
</organism>
<dbReference type="PANTHER" id="PTHR46093:SF4">
    <property type="entry name" value="GALACTOSE OXIDASE_KELCH REPEAT SUPERFAMILY PROTEIN"/>
    <property type="match status" value="1"/>
</dbReference>
<dbReference type="Pfam" id="PF24681">
    <property type="entry name" value="Kelch_KLHDC2_KLHL20_DRC7"/>
    <property type="match status" value="1"/>
</dbReference>
<reference evidence="6" key="1">
    <citation type="submission" date="2020-03" db="EMBL/GenBank/DDBJ databases">
        <title>A high-quality chromosome-level genome assembly of a woody plant with both climbing and erect habits, Rhamnella rubrinervis.</title>
        <authorList>
            <person name="Lu Z."/>
            <person name="Yang Y."/>
            <person name="Zhu X."/>
            <person name="Sun Y."/>
        </authorList>
    </citation>
    <scope>NUCLEOTIDE SEQUENCE</scope>
    <source>
        <strain evidence="6">BYM</strain>
        <tissue evidence="6">Leaf</tissue>
    </source>
</reference>
<keyword evidence="7" id="KW-1185">Reference proteome</keyword>
<dbReference type="Proteomes" id="UP000796880">
    <property type="component" value="Unassembled WGS sequence"/>
</dbReference>
<keyword evidence="1" id="KW-0880">Kelch repeat</keyword>